<evidence type="ECO:0000313" key="2">
    <source>
        <dbReference type="EMBL" id="EUC26662.1"/>
    </source>
</evidence>
<keyword evidence="1" id="KW-0732">Signal</keyword>
<dbReference type="Proteomes" id="UP000053841">
    <property type="component" value="Unassembled WGS sequence"/>
</dbReference>
<evidence type="ECO:0000313" key="3">
    <source>
        <dbReference type="Proteomes" id="UP000053841"/>
    </source>
</evidence>
<dbReference type="KEGG" id="bze:COCCADRAFT_113708"/>
<protein>
    <submittedName>
        <fullName evidence="2">Uncharacterized protein</fullName>
    </submittedName>
</protein>
<sequence>MNPFLVLTIIIPATFAACNPNFNTKLGPCIGWCEQIGIPNPSPNNTPDVISQCIKAACDTCIP</sequence>
<reference evidence="2 3" key="1">
    <citation type="journal article" date="2013" name="PLoS Genet.">
        <title>Comparative genome structure, secondary metabolite, and effector coding capacity across Cochliobolus pathogens.</title>
        <authorList>
            <person name="Condon B.J."/>
            <person name="Leng Y."/>
            <person name="Wu D."/>
            <person name="Bushley K.E."/>
            <person name="Ohm R.A."/>
            <person name="Otillar R."/>
            <person name="Martin J."/>
            <person name="Schackwitz W."/>
            <person name="Grimwood J."/>
            <person name="MohdZainudin N."/>
            <person name="Xue C."/>
            <person name="Wang R."/>
            <person name="Manning V.A."/>
            <person name="Dhillon B."/>
            <person name="Tu Z.J."/>
            <person name="Steffenson B.J."/>
            <person name="Salamov A."/>
            <person name="Sun H."/>
            <person name="Lowry S."/>
            <person name="LaButti K."/>
            <person name="Han J."/>
            <person name="Copeland A."/>
            <person name="Lindquist E."/>
            <person name="Barry K."/>
            <person name="Schmutz J."/>
            <person name="Baker S.E."/>
            <person name="Ciuffetti L.M."/>
            <person name="Grigoriev I.V."/>
            <person name="Zhong S."/>
            <person name="Turgeon B.G."/>
        </authorList>
    </citation>
    <scope>NUCLEOTIDE SEQUENCE [LARGE SCALE GENOMIC DNA]</scope>
    <source>
        <strain evidence="2 3">26-R-13</strain>
    </source>
</reference>
<gene>
    <name evidence="2" type="ORF">COCCADRAFT_113708</name>
</gene>
<dbReference type="RefSeq" id="XP_007719033.1">
    <property type="nucleotide sequence ID" value="XM_007720843.1"/>
</dbReference>
<keyword evidence="3" id="KW-1185">Reference proteome</keyword>
<accession>W6XHY6</accession>
<evidence type="ECO:0000256" key="1">
    <source>
        <dbReference type="SAM" id="SignalP"/>
    </source>
</evidence>
<proteinExistence type="predicted"/>
<dbReference type="AlphaFoldDB" id="W6XHY6"/>
<name>W6XHY6_COCC2</name>
<feature type="signal peptide" evidence="1">
    <location>
        <begin position="1"/>
        <end position="16"/>
    </location>
</feature>
<dbReference type="GeneID" id="19144680"/>
<dbReference type="EMBL" id="KI965236">
    <property type="protein sequence ID" value="EUC26662.1"/>
    <property type="molecule type" value="Genomic_DNA"/>
</dbReference>
<feature type="chain" id="PRO_5004884895" evidence="1">
    <location>
        <begin position="17"/>
        <end position="63"/>
    </location>
</feature>
<organism evidence="2 3">
    <name type="scientific">Cochliobolus carbonum (strain 26-R-13)</name>
    <name type="common">Maize leaf spot fungus</name>
    <name type="synonym">Bipolaris zeicola</name>
    <dbReference type="NCBI Taxonomy" id="930089"/>
    <lineage>
        <taxon>Eukaryota</taxon>
        <taxon>Fungi</taxon>
        <taxon>Dikarya</taxon>
        <taxon>Ascomycota</taxon>
        <taxon>Pezizomycotina</taxon>
        <taxon>Dothideomycetes</taxon>
        <taxon>Pleosporomycetidae</taxon>
        <taxon>Pleosporales</taxon>
        <taxon>Pleosporineae</taxon>
        <taxon>Pleosporaceae</taxon>
        <taxon>Bipolaris</taxon>
    </lineage>
</organism>
<dbReference type="HOGENOM" id="CLU_2885460_0_0_1"/>